<dbReference type="Proteomes" id="UP000245697">
    <property type="component" value="Unassembled WGS sequence"/>
</dbReference>
<evidence type="ECO:0000313" key="1">
    <source>
        <dbReference type="EMBL" id="PWK47657.1"/>
    </source>
</evidence>
<dbReference type="EMBL" id="QGGR01000007">
    <property type="protein sequence ID" value="PWK47657.1"/>
    <property type="molecule type" value="Genomic_DNA"/>
</dbReference>
<organism evidence="1 2">
    <name type="scientific">Actinoplanes xinjiangensis</name>
    <dbReference type="NCBI Taxonomy" id="512350"/>
    <lineage>
        <taxon>Bacteria</taxon>
        <taxon>Bacillati</taxon>
        <taxon>Actinomycetota</taxon>
        <taxon>Actinomycetes</taxon>
        <taxon>Micromonosporales</taxon>
        <taxon>Micromonosporaceae</taxon>
        <taxon>Actinoplanes</taxon>
    </lineage>
</organism>
<dbReference type="AlphaFoldDB" id="A0A316FZR7"/>
<name>A0A316FZR7_9ACTN</name>
<gene>
    <name evidence="1" type="ORF">BC793_107267</name>
</gene>
<keyword evidence="2" id="KW-1185">Reference proteome</keyword>
<sequence length="47" mass="5586">MLTEIMRRVMWRRRLRAARAWQEAARRQAAEHNAAVRRILGQAERAA</sequence>
<proteinExistence type="predicted"/>
<evidence type="ECO:0000313" key="2">
    <source>
        <dbReference type="Proteomes" id="UP000245697"/>
    </source>
</evidence>
<comment type="caution">
    <text evidence="1">The sequence shown here is derived from an EMBL/GenBank/DDBJ whole genome shotgun (WGS) entry which is preliminary data.</text>
</comment>
<protein>
    <submittedName>
        <fullName evidence="1">Uncharacterized protein</fullName>
    </submittedName>
</protein>
<dbReference type="RefSeq" id="WP_158319296.1">
    <property type="nucleotide sequence ID" value="NZ_BONA01000043.1"/>
</dbReference>
<accession>A0A316FZR7</accession>
<reference evidence="1 2" key="1">
    <citation type="submission" date="2018-05" db="EMBL/GenBank/DDBJ databases">
        <title>Genomic Encyclopedia of Archaeal and Bacterial Type Strains, Phase II (KMG-II): from individual species to whole genera.</title>
        <authorList>
            <person name="Goeker M."/>
        </authorList>
    </citation>
    <scope>NUCLEOTIDE SEQUENCE [LARGE SCALE GENOMIC DNA]</scope>
    <source>
        <strain evidence="1 2">DSM 45184</strain>
    </source>
</reference>